<feature type="compositionally biased region" description="Polar residues" evidence="4">
    <location>
        <begin position="345"/>
        <end position="361"/>
    </location>
</feature>
<dbReference type="PROSITE" id="PS50179">
    <property type="entry name" value="VHS"/>
    <property type="match status" value="1"/>
</dbReference>
<evidence type="ECO:0008006" key="10">
    <source>
        <dbReference type="Google" id="ProtNLM"/>
    </source>
</evidence>
<dbReference type="Gene3D" id="1.10.287.70">
    <property type="match status" value="1"/>
</dbReference>
<dbReference type="Pfam" id="PF03127">
    <property type="entry name" value="GAT"/>
    <property type="match status" value="1"/>
</dbReference>
<dbReference type="AlphaFoldDB" id="A0A816MW90"/>
<keyword evidence="5" id="KW-0812">Transmembrane</keyword>
<dbReference type="GO" id="GO:0016286">
    <property type="term" value="F:small conductance calcium-activated potassium channel activity"/>
    <property type="evidence" value="ECO:0007669"/>
    <property type="project" value="InterPro"/>
</dbReference>
<feature type="region of interest" description="Disordered" evidence="4">
    <location>
        <begin position="388"/>
        <end position="430"/>
    </location>
</feature>
<dbReference type="PROSITE" id="PS50909">
    <property type="entry name" value="GAT"/>
    <property type="match status" value="1"/>
</dbReference>
<feature type="domain" description="VHS" evidence="6">
    <location>
        <begin position="41"/>
        <end position="175"/>
    </location>
</feature>
<feature type="transmembrane region" description="Helical" evidence="5">
    <location>
        <begin position="656"/>
        <end position="676"/>
    </location>
</feature>
<feature type="region of interest" description="Disordered" evidence="4">
    <location>
        <begin position="345"/>
        <end position="366"/>
    </location>
</feature>
<dbReference type="Pfam" id="PF00790">
    <property type="entry name" value="VHS"/>
    <property type="match status" value="1"/>
</dbReference>
<dbReference type="Pfam" id="PF03530">
    <property type="entry name" value="SK_channel"/>
    <property type="match status" value="1"/>
</dbReference>
<evidence type="ECO:0000256" key="2">
    <source>
        <dbReference type="ARBA" id="ARBA00022927"/>
    </source>
</evidence>
<evidence type="ECO:0000259" key="7">
    <source>
        <dbReference type="PROSITE" id="PS50909"/>
    </source>
</evidence>
<feature type="compositionally biased region" description="Polar residues" evidence="4">
    <location>
        <begin position="388"/>
        <end position="415"/>
    </location>
</feature>
<feature type="compositionally biased region" description="Polar residues" evidence="4">
    <location>
        <begin position="204"/>
        <end position="229"/>
    </location>
</feature>
<dbReference type="Gene3D" id="1.20.58.160">
    <property type="match status" value="1"/>
</dbReference>
<dbReference type="Gene3D" id="1.25.40.90">
    <property type="match status" value="1"/>
</dbReference>
<feature type="transmembrane region" description="Helical" evidence="5">
    <location>
        <begin position="515"/>
        <end position="538"/>
    </location>
</feature>
<dbReference type="InterPro" id="IPR015449">
    <property type="entry name" value="K_chnl_Ca-activ_SK"/>
</dbReference>
<dbReference type="Proteomes" id="UP000663887">
    <property type="component" value="Unassembled WGS sequence"/>
</dbReference>
<evidence type="ECO:0000256" key="1">
    <source>
        <dbReference type="ARBA" id="ARBA00022448"/>
    </source>
</evidence>
<dbReference type="InterPro" id="IPR002014">
    <property type="entry name" value="VHS_dom"/>
</dbReference>
<dbReference type="SUPFAM" id="SSF48464">
    <property type="entry name" value="ENTH/VHS domain"/>
    <property type="match status" value="1"/>
</dbReference>
<feature type="domain" description="GAT" evidence="7">
    <location>
        <begin position="248"/>
        <end position="336"/>
    </location>
</feature>
<feature type="transmembrane region" description="Helical" evidence="5">
    <location>
        <begin position="559"/>
        <end position="581"/>
    </location>
</feature>
<sequence length="883" mass="100189">MDSIFIADIDITGGIGIVYRMDHFSRTSISTTSLQEAIELVTDPNNPNENWTMIMEICDKIATNKNSAEMAIIEIKKNLRKNPVTFGWRSIVLTLTLLEALVNNCGEIFHTHLANEAFLKALKSVIASKNNPPKPIEKQVLNMIQHWAVIFCDNSDLEIIQELYEECKQQGYEFPPIDKNHTNKTRSSSKVKSTRPTSAIPEMSPSTTESMTRPKTSSGSNRNNESLYSNLPLNRSGTSVLIQHLSNIQIGKLRSELDIVHTNVHVLNEMLSILEPGNEHSFDWQLLLDLYDSCKMMQARVISLLSLTAVEDIAVDLLRCNDQLNKTFKNYRHYMEIRERLPYQTDSLSQTETSNRTKLSDATTPPLLSALTSTSPFYVECDNQDQPLLQSKRGSTNSDDNDQQSLTEDSFTSEKNQYDTVRHSQSREELTDGQMEKNLLTAIDFVASLPMSQQNNIKIHDDQETFAAMKEQLIQRKKLHYRCRQVNDSMCLIAIFGLVLMIIDTEMRLNEIETTVIFIIRPFIGVSTAILVGLVFYYHSLNMRLYAINNHIADWRVTITISAISLILCEALVCAIHPFPYKHKGLSIFTLFNKSAWIQMFLTLPMFARLYLVARSVTLHSPLVNAASSRTIGYLNRVPITISFILRALLQTYPAGSWTCVMIVTLLIATWALRACEAAMWLPKNLVSSQPNESTSTFSSAVWLTIVTFTTVGYGDVTPRTYCGQGVSTITAFFGVFASAVLIAVFTNKIALNRSEQTVLDFVNRINRARAYREKTVRIIQYSFRAWFLKRNGHRYRATFNSLYRLHSALEDAREIKQEQRNAVNGTESLLTLLSDVNDEQKNNDKSLTKVKNRIVRLEEKINGLENKLDIIVNMLSKNSPST</sequence>
<keyword evidence="5" id="KW-1133">Transmembrane helix</keyword>
<feature type="transmembrane region" description="Helical" evidence="5">
    <location>
        <begin position="634"/>
        <end position="650"/>
    </location>
</feature>
<dbReference type="InterPro" id="IPR013099">
    <property type="entry name" value="K_chnl_dom"/>
</dbReference>
<feature type="coiled-coil region" evidence="3">
    <location>
        <begin position="848"/>
        <end position="875"/>
    </location>
</feature>
<organism evidence="8 9">
    <name type="scientific">Rotaria magnacalcarata</name>
    <dbReference type="NCBI Taxonomy" id="392030"/>
    <lineage>
        <taxon>Eukaryota</taxon>
        <taxon>Metazoa</taxon>
        <taxon>Spiralia</taxon>
        <taxon>Gnathifera</taxon>
        <taxon>Rotifera</taxon>
        <taxon>Eurotatoria</taxon>
        <taxon>Bdelloidea</taxon>
        <taxon>Philodinida</taxon>
        <taxon>Philodinidae</taxon>
        <taxon>Rotaria</taxon>
    </lineage>
</organism>
<proteinExistence type="predicted"/>
<keyword evidence="3" id="KW-0175">Coiled coil</keyword>
<keyword evidence="5" id="KW-0472">Membrane</keyword>
<evidence type="ECO:0000313" key="9">
    <source>
        <dbReference type="Proteomes" id="UP000663887"/>
    </source>
</evidence>
<reference evidence="8" key="1">
    <citation type="submission" date="2021-02" db="EMBL/GenBank/DDBJ databases">
        <authorList>
            <person name="Nowell W R."/>
        </authorList>
    </citation>
    <scope>NUCLEOTIDE SEQUENCE</scope>
</reference>
<dbReference type="GO" id="GO:0043130">
    <property type="term" value="F:ubiquitin binding"/>
    <property type="evidence" value="ECO:0007669"/>
    <property type="project" value="InterPro"/>
</dbReference>
<dbReference type="InterPro" id="IPR038425">
    <property type="entry name" value="GAT_sf"/>
</dbReference>
<gene>
    <name evidence="8" type="ORF">XDN619_LOCUS3638</name>
</gene>
<feature type="transmembrane region" description="Helical" evidence="5">
    <location>
        <begin position="596"/>
        <end position="614"/>
    </location>
</feature>
<dbReference type="GO" id="GO:0035091">
    <property type="term" value="F:phosphatidylinositol binding"/>
    <property type="evidence" value="ECO:0007669"/>
    <property type="project" value="InterPro"/>
</dbReference>
<feature type="compositionally biased region" description="Basic residues" evidence="4">
    <location>
        <begin position="182"/>
        <end position="193"/>
    </location>
</feature>
<evidence type="ECO:0000256" key="5">
    <source>
        <dbReference type="SAM" id="Phobius"/>
    </source>
</evidence>
<keyword evidence="2" id="KW-0653">Protein transport</keyword>
<dbReference type="SMART" id="SM00288">
    <property type="entry name" value="VHS"/>
    <property type="match status" value="1"/>
</dbReference>
<feature type="transmembrane region" description="Helical" evidence="5">
    <location>
        <begin position="727"/>
        <end position="746"/>
    </location>
</feature>
<evidence type="ECO:0000313" key="8">
    <source>
        <dbReference type="EMBL" id="CAF2008395.1"/>
    </source>
</evidence>
<comment type="caution">
    <text evidence="8">The sequence shown here is derived from an EMBL/GenBank/DDBJ whole genome shotgun (WGS) entry which is preliminary data.</text>
</comment>
<evidence type="ECO:0000256" key="4">
    <source>
        <dbReference type="SAM" id="MobiDB-lite"/>
    </source>
</evidence>
<dbReference type="PANTHER" id="PTHR10153">
    <property type="entry name" value="SMALL CONDUCTANCE CALCIUM-ACTIVATED POTASSIUM CHANNEL"/>
    <property type="match status" value="1"/>
</dbReference>
<dbReference type="EMBL" id="CAJNRG010000573">
    <property type="protein sequence ID" value="CAF2008395.1"/>
    <property type="molecule type" value="Genomic_DNA"/>
</dbReference>
<dbReference type="InterPro" id="IPR004152">
    <property type="entry name" value="GAT_dom"/>
</dbReference>
<feature type="region of interest" description="Disordered" evidence="4">
    <location>
        <begin position="174"/>
        <end position="229"/>
    </location>
</feature>
<protein>
    <recommendedName>
        <fullName evidence="10">VHS domain-containing protein</fullName>
    </recommendedName>
</protein>
<feature type="transmembrane region" description="Helical" evidence="5">
    <location>
        <begin position="697"/>
        <end position="715"/>
    </location>
</feature>
<keyword evidence="1" id="KW-0813">Transport</keyword>
<dbReference type="Pfam" id="PF07885">
    <property type="entry name" value="Ion_trans_2"/>
    <property type="match status" value="1"/>
</dbReference>
<evidence type="ECO:0000259" key="6">
    <source>
        <dbReference type="PROSITE" id="PS50179"/>
    </source>
</evidence>
<dbReference type="SUPFAM" id="SSF89009">
    <property type="entry name" value="GAT-like domain"/>
    <property type="match status" value="1"/>
</dbReference>
<name>A0A816MW90_9BILA</name>
<feature type="compositionally biased region" description="Basic and acidic residues" evidence="4">
    <location>
        <begin position="416"/>
        <end position="430"/>
    </location>
</feature>
<evidence type="ECO:0000256" key="3">
    <source>
        <dbReference type="SAM" id="Coils"/>
    </source>
</evidence>
<dbReference type="GO" id="GO:0016020">
    <property type="term" value="C:membrane"/>
    <property type="evidence" value="ECO:0007669"/>
    <property type="project" value="InterPro"/>
</dbReference>
<dbReference type="InterPro" id="IPR008942">
    <property type="entry name" value="ENTH_VHS"/>
</dbReference>
<dbReference type="GO" id="GO:0015031">
    <property type="term" value="P:protein transport"/>
    <property type="evidence" value="ECO:0007669"/>
    <property type="project" value="UniProtKB-KW"/>
</dbReference>
<dbReference type="SUPFAM" id="SSF81324">
    <property type="entry name" value="Voltage-gated potassium channels"/>
    <property type="match status" value="1"/>
</dbReference>
<accession>A0A816MW90</accession>